<accession>A0A5C8IZG6</accession>
<dbReference type="EMBL" id="VRTY01000130">
    <property type="protein sequence ID" value="TXK26315.1"/>
    <property type="molecule type" value="Genomic_DNA"/>
</dbReference>
<feature type="chain" id="PRO_5022956465" evidence="1">
    <location>
        <begin position="24"/>
        <end position="221"/>
    </location>
</feature>
<name>A0A5C8IZG6_9BACT</name>
<dbReference type="InterPro" id="IPR007372">
    <property type="entry name" value="Lipid/polyisoprenoid-bd_YceI"/>
</dbReference>
<keyword evidence="4" id="KW-1185">Reference proteome</keyword>
<feature type="domain" description="Lipid/polyisoprenoid-binding YceI-like" evidence="2">
    <location>
        <begin position="45"/>
        <end position="220"/>
    </location>
</feature>
<evidence type="ECO:0000259" key="2">
    <source>
        <dbReference type="SMART" id="SM00867"/>
    </source>
</evidence>
<dbReference type="PROSITE" id="PS51257">
    <property type="entry name" value="PROKAR_LIPOPROTEIN"/>
    <property type="match status" value="1"/>
</dbReference>
<dbReference type="SUPFAM" id="SSF101874">
    <property type="entry name" value="YceI-like"/>
    <property type="match status" value="1"/>
</dbReference>
<dbReference type="Proteomes" id="UP000321926">
    <property type="component" value="Unassembled WGS sequence"/>
</dbReference>
<dbReference type="PANTHER" id="PTHR34406">
    <property type="entry name" value="PROTEIN YCEI"/>
    <property type="match status" value="1"/>
</dbReference>
<dbReference type="AlphaFoldDB" id="A0A5C8IZG6"/>
<dbReference type="RefSeq" id="WP_147923920.1">
    <property type="nucleotide sequence ID" value="NZ_VRTY01000130.1"/>
</dbReference>
<sequence length="221" mass="23419">MKKTAIFASFAAILALSACNETANTTADTETVTSEATAATGEGEAYKVVADQSEAKWHGTKVAGEHYGTIDIKEGELLVADDQVTGGTFVIDMASIQNTDITDAENNGKLVGHLKSDDFFGVEKYPNATFTIKSLTPIANAATGQPNYNVTGDLTVKENTNPVTFPAVISVENGVAKAKADVKIDRAKYDVRYGSNSFFDNLGDKAISDEFTVSLDLTASK</sequence>
<evidence type="ECO:0000313" key="4">
    <source>
        <dbReference type="Proteomes" id="UP000321926"/>
    </source>
</evidence>
<gene>
    <name evidence="3" type="ORF">FVR03_21930</name>
</gene>
<dbReference type="Gene3D" id="2.40.128.110">
    <property type="entry name" value="Lipid/polyisoprenoid-binding, YceI-like"/>
    <property type="match status" value="1"/>
</dbReference>
<organism evidence="3 4">
    <name type="scientific">Pontibacter qinzhouensis</name>
    <dbReference type="NCBI Taxonomy" id="2603253"/>
    <lineage>
        <taxon>Bacteria</taxon>
        <taxon>Pseudomonadati</taxon>
        <taxon>Bacteroidota</taxon>
        <taxon>Cytophagia</taxon>
        <taxon>Cytophagales</taxon>
        <taxon>Hymenobacteraceae</taxon>
        <taxon>Pontibacter</taxon>
    </lineage>
</organism>
<evidence type="ECO:0000256" key="1">
    <source>
        <dbReference type="SAM" id="SignalP"/>
    </source>
</evidence>
<dbReference type="InterPro" id="IPR036761">
    <property type="entry name" value="TTHA0802/YceI-like_sf"/>
</dbReference>
<dbReference type="SMART" id="SM00867">
    <property type="entry name" value="YceI"/>
    <property type="match status" value="1"/>
</dbReference>
<feature type="signal peptide" evidence="1">
    <location>
        <begin position="1"/>
        <end position="23"/>
    </location>
</feature>
<keyword evidence="1" id="KW-0732">Signal</keyword>
<dbReference type="Pfam" id="PF04264">
    <property type="entry name" value="YceI"/>
    <property type="match status" value="1"/>
</dbReference>
<dbReference type="PANTHER" id="PTHR34406:SF1">
    <property type="entry name" value="PROTEIN YCEI"/>
    <property type="match status" value="1"/>
</dbReference>
<evidence type="ECO:0000313" key="3">
    <source>
        <dbReference type="EMBL" id="TXK26315.1"/>
    </source>
</evidence>
<proteinExistence type="predicted"/>
<protein>
    <submittedName>
        <fullName evidence="3">YceI family protein</fullName>
    </submittedName>
</protein>
<dbReference type="OrthoDB" id="951410at2"/>
<comment type="caution">
    <text evidence="3">The sequence shown here is derived from an EMBL/GenBank/DDBJ whole genome shotgun (WGS) entry which is preliminary data.</text>
</comment>
<reference evidence="3 4" key="1">
    <citation type="submission" date="2019-08" db="EMBL/GenBank/DDBJ databases">
        <authorList>
            <person name="Shi S."/>
        </authorList>
    </citation>
    <scope>NUCLEOTIDE SEQUENCE [LARGE SCALE GENOMIC DNA]</scope>
    <source>
        <strain evidence="3 4">GY10130</strain>
    </source>
</reference>